<dbReference type="OrthoDB" id="2173243at2"/>
<dbReference type="AlphaFoldDB" id="A0A0F3RSS8"/>
<dbReference type="EMBL" id="JZCR01000011">
    <property type="protein sequence ID" value="KJW13073.1"/>
    <property type="molecule type" value="Genomic_DNA"/>
</dbReference>
<proteinExistence type="predicted"/>
<feature type="transmembrane region" description="Helical" evidence="1">
    <location>
        <begin position="497"/>
        <end position="521"/>
    </location>
</feature>
<evidence type="ECO:0000313" key="4">
    <source>
        <dbReference type="Proteomes" id="UP000033491"/>
    </source>
</evidence>
<evidence type="ECO:0000256" key="1">
    <source>
        <dbReference type="SAM" id="Phobius"/>
    </source>
</evidence>
<name>A0A0F3RSS8_9LACO</name>
<comment type="caution">
    <text evidence="3">The sequence shown here is derived from an EMBL/GenBank/DDBJ whole genome shotgun (WGS) entry which is preliminary data.</text>
</comment>
<evidence type="ECO:0008006" key="5">
    <source>
        <dbReference type="Google" id="ProtNLM"/>
    </source>
</evidence>
<evidence type="ECO:0000313" key="3">
    <source>
        <dbReference type="EMBL" id="KJW13073.1"/>
    </source>
</evidence>
<keyword evidence="1" id="KW-0812">Transmembrane</keyword>
<feature type="chain" id="PRO_5002465871" description="DUF2334 domain-containing protein" evidence="2">
    <location>
        <begin position="32"/>
        <end position="532"/>
    </location>
</feature>
<dbReference type="Proteomes" id="UP000033491">
    <property type="component" value="Unassembled WGS sequence"/>
</dbReference>
<accession>A0A0F3RSS8</accession>
<sequence length="532" mass="59253">MRRKRRITLWGLLLLLVVGGGLASQSTSAAAATTTADRRVLIVYDAINPTVSGQKKLAAVQRLLASLNVKTQTERLSDYQAGQLTTRRYQGVVTLNNWEQGRLHNAAFVRDRNRFTGRQLHIGSGLSAQEAHRLGATRQRVYHQQFVLHDGGNWQLLPFSTDLTLLNGLSRHTQTFGTLRTQGAGLAPHAYGVVHGKSAYLPYLTADGFSLTVASRTLAALFGQSRTNRPLLTITGVTPYTNLARLRRLGQRLYQAGIPFAVSTTSVADNTTFRAFKRFAQTLSELETENGVIFLQAPVVGATNRQSGQLLEQLMVGQLNQLGQRQVLPVGISAPAYWNQDRAFRRHGLQRATNVLLLPNPATTTFAKQDNLGTTFTQTWYGLPLRSLQTVENGHHAPGDLSWAVPTALTVPMPDSAKGLTATLKQVTGLTTRWYDPSQQLTSRLTSASATFRYDHGSYFLNGREIDVGNSTVALPRFNPRRKNHVALKGYFQVQGWILWIFFTIVLVILVIFIILGRRIYRRMFFQNSKRR</sequence>
<keyword evidence="1" id="KW-0472">Membrane</keyword>
<keyword evidence="1" id="KW-1133">Transmembrane helix</keyword>
<dbReference type="STRING" id="216463.VC81_04865"/>
<gene>
    <name evidence="3" type="ORF">VC81_04865</name>
</gene>
<dbReference type="PATRIC" id="fig|216463.3.peg.78"/>
<keyword evidence="2" id="KW-0732">Signal</keyword>
<evidence type="ECO:0000256" key="2">
    <source>
        <dbReference type="SAM" id="SignalP"/>
    </source>
</evidence>
<feature type="signal peptide" evidence="2">
    <location>
        <begin position="1"/>
        <end position="31"/>
    </location>
</feature>
<protein>
    <recommendedName>
        <fullName evidence="5">DUF2334 domain-containing protein</fullName>
    </recommendedName>
</protein>
<dbReference type="RefSeq" id="WP_052957169.1">
    <property type="nucleotide sequence ID" value="NZ_JZCR01000011.1"/>
</dbReference>
<reference evidence="3 4" key="1">
    <citation type="submission" date="2015-03" db="EMBL/GenBank/DDBJ databases">
        <authorList>
            <person name="Zheng J."/>
            <person name="Ganezle M."/>
        </authorList>
    </citation>
    <scope>NUCLEOTIDE SEQUENCE [LARGE SCALE GENOMIC DNA]</scope>
    <source>
        <strain evidence="3 4">LP38</strain>
    </source>
</reference>
<organism evidence="3 4">
    <name type="scientific">Levilactobacillus spicheri</name>
    <dbReference type="NCBI Taxonomy" id="216463"/>
    <lineage>
        <taxon>Bacteria</taxon>
        <taxon>Bacillati</taxon>
        <taxon>Bacillota</taxon>
        <taxon>Bacilli</taxon>
        <taxon>Lactobacillales</taxon>
        <taxon>Lactobacillaceae</taxon>
        <taxon>Levilactobacillus</taxon>
    </lineage>
</organism>